<dbReference type="OrthoDB" id="9804774at2"/>
<dbReference type="PRINTS" id="PR00080">
    <property type="entry name" value="SDRFAMILY"/>
</dbReference>
<dbReference type="PANTHER" id="PTHR24321:SF8">
    <property type="entry name" value="ESTRADIOL 17-BETA-DEHYDROGENASE 8-RELATED"/>
    <property type="match status" value="1"/>
</dbReference>
<dbReference type="PRINTS" id="PR00081">
    <property type="entry name" value="GDHRDH"/>
</dbReference>
<keyword evidence="2" id="KW-0560">Oxidoreductase</keyword>
<name>A0A1T5DZS2_9SPHN</name>
<gene>
    <name evidence="5" type="ORF">SAMN06295920_10638</name>
</gene>
<reference evidence="6" key="1">
    <citation type="submission" date="2017-02" db="EMBL/GenBank/DDBJ databases">
        <authorList>
            <person name="Varghese N."/>
            <person name="Submissions S."/>
        </authorList>
    </citation>
    <scope>NUCLEOTIDE SEQUENCE [LARGE SCALE GENOMIC DNA]</scope>
    <source>
        <strain evidence="6">UM2</strain>
    </source>
</reference>
<dbReference type="InterPro" id="IPR036291">
    <property type="entry name" value="NAD(P)-bd_dom_sf"/>
</dbReference>
<evidence type="ECO:0000256" key="3">
    <source>
        <dbReference type="ARBA" id="ARBA00023027"/>
    </source>
</evidence>
<dbReference type="InterPro" id="IPR002347">
    <property type="entry name" value="SDR_fam"/>
</dbReference>
<dbReference type="Proteomes" id="UP000189818">
    <property type="component" value="Unassembled WGS sequence"/>
</dbReference>
<dbReference type="PROSITE" id="PS00061">
    <property type="entry name" value="ADH_SHORT"/>
    <property type="match status" value="1"/>
</dbReference>
<dbReference type="AlphaFoldDB" id="A0A1T5DZS2"/>
<evidence type="ECO:0000313" key="5">
    <source>
        <dbReference type="EMBL" id="SKB76976.1"/>
    </source>
</evidence>
<dbReference type="PANTHER" id="PTHR24321">
    <property type="entry name" value="DEHYDROGENASES, SHORT CHAIN"/>
    <property type="match status" value="1"/>
</dbReference>
<sequence length="248" mass="24871">MRRFEGRVVLVTGAASGIGRATALRLAEEGARLLCVDVNGDGAEATAQAVPDSAAMRIDVADAAACEAAVAEAGRRFGRLDGLANVAGVGSFGHAAATSDAEWQRVIGINLTGVFQMTRAALPAIEAANGAIVNIASAAGLVATPYAAAYSASKSGVVGLTRSVAAEYARRGVRVNAICPGAVDTPLIAGGFDAIDGVDMDLFGRMTPLIGPTARPEDVAAAVAFLLSDDARFITGATLAVDGGQTAI</sequence>
<dbReference type="InterPro" id="IPR057326">
    <property type="entry name" value="KR_dom"/>
</dbReference>
<organism evidence="5 6">
    <name type="scientific">Rhizorhabdus histidinilytica</name>
    <dbReference type="NCBI Taxonomy" id="439228"/>
    <lineage>
        <taxon>Bacteria</taxon>
        <taxon>Pseudomonadati</taxon>
        <taxon>Pseudomonadota</taxon>
        <taxon>Alphaproteobacteria</taxon>
        <taxon>Sphingomonadales</taxon>
        <taxon>Sphingomonadaceae</taxon>
        <taxon>Rhizorhabdus</taxon>
    </lineage>
</organism>
<proteinExistence type="inferred from homology"/>
<dbReference type="RefSeq" id="WP_079648809.1">
    <property type="nucleotide sequence ID" value="NZ_FUYM01000006.1"/>
</dbReference>
<dbReference type="SMART" id="SM00822">
    <property type="entry name" value="PKS_KR"/>
    <property type="match status" value="1"/>
</dbReference>
<dbReference type="GO" id="GO:0016491">
    <property type="term" value="F:oxidoreductase activity"/>
    <property type="evidence" value="ECO:0007669"/>
    <property type="project" value="UniProtKB-KW"/>
</dbReference>
<dbReference type="FunFam" id="3.40.50.720:FF:000084">
    <property type="entry name" value="Short-chain dehydrogenase reductase"/>
    <property type="match status" value="1"/>
</dbReference>
<dbReference type="Pfam" id="PF13561">
    <property type="entry name" value="adh_short_C2"/>
    <property type="match status" value="1"/>
</dbReference>
<dbReference type="SUPFAM" id="SSF51735">
    <property type="entry name" value="NAD(P)-binding Rossmann-fold domains"/>
    <property type="match status" value="1"/>
</dbReference>
<feature type="domain" description="Ketoreductase" evidence="4">
    <location>
        <begin position="7"/>
        <end position="186"/>
    </location>
</feature>
<evidence type="ECO:0000256" key="2">
    <source>
        <dbReference type="ARBA" id="ARBA00023002"/>
    </source>
</evidence>
<protein>
    <submittedName>
        <fullName evidence="5">NAD(P)-dependent dehydrogenase, short-chain alcohol dehydrogenase family</fullName>
    </submittedName>
</protein>
<dbReference type="InterPro" id="IPR020904">
    <property type="entry name" value="Sc_DH/Rdtase_CS"/>
</dbReference>
<dbReference type="CDD" id="cd05233">
    <property type="entry name" value="SDR_c"/>
    <property type="match status" value="1"/>
</dbReference>
<comment type="similarity">
    <text evidence="1">Belongs to the short-chain dehydrogenases/reductases (SDR) family.</text>
</comment>
<dbReference type="STRING" id="439228.SAMN06295920_10638"/>
<evidence type="ECO:0000313" key="6">
    <source>
        <dbReference type="Proteomes" id="UP000189818"/>
    </source>
</evidence>
<keyword evidence="3" id="KW-0520">NAD</keyword>
<dbReference type="Gene3D" id="3.40.50.720">
    <property type="entry name" value="NAD(P)-binding Rossmann-like Domain"/>
    <property type="match status" value="1"/>
</dbReference>
<accession>A0A1T5DZS2</accession>
<dbReference type="EMBL" id="FUYM01000006">
    <property type="protein sequence ID" value="SKB76976.1"/>
    <property type="molecule type" value="Genomic_DNA"/>
</dbReference>
<evidence type="ECO:0000259" key="4">
    <source>
        <dbReference type="SMART" id="SM00822"/>
    </source>
</evidence>
<keyword evidence="6" id="KW-1185">Reference proteome</keyword>
<evidence type="ECO:0000256" key="1">
    <source>
        <dbReference type="ARBA" id="ARBA00006484"/>
    </source>
</evidence>